<feature type="transmembrane region" description="Helical" evidence="2">
    <location>
        <begin position="495"/>
        <end position="522"/>
    </location>
</feature>
<dbReference type="Gene3D" id="2.60.40.10">
    <property type="entry name" value="Immunoglobulins"/>
    <property type="match status" value="2"/>
</dbReference>
<feature type="transmembrane region" description="Helical" evidence="2">
    <location>
        <begin position="702"/>
        <end position="724"/>
    </location>
</feature>
<accession>A0A3E0W9Q8</accession>
<feature type="compositionally biased region" description="Low complexity" evidence="1">
    <location>
        <begin position="270"/>
        <end position="282"/>
    </location>
</feature>
<gene>
    <name evidence="4" type="ORF">B7R25_10795</name>
</gene>
<name>A0A3E0W9Q8_9MICO</name>
<feature type="compositionally biased region" description="Low complexity" evidence="1">
    <location>
        <begin position="352"/>
        <end position="371"/>
    </location>
</feature>
<feature type="compositionally biased region" description="Pro residues" evidence="1">
    <location>
        <begin position="61"/>
        <end position="77"/>
    </location>
</feature>
<keyword evidence="3" id="KW-0732">Signal</keyword>
<feature type="transmembrane region" description="Helical" evidence="2">
    <location>
        <begin position="618"/>
        <end position="637"/>
    </location>
</feature>
<feature type="region of interest" description="Disordered" evidence="1">
    <location>
        <begin position="351"/>
        <end position="469"/>
    </location>
</feature>
<feature type="signal peptide" evidence="3">
    <location>
        <begin position="1"/>
        <end position="31"/>
    </location>
</feature>
<evidence type="ECO:0008006" key="6">
    <source>
        <dbReference type="Google" id="ProtNLM"/>
    </source>
</evidence>
<feature type="region of interest" description="Disordered" evidence="1">
    <location>
        <begin position="60"/>
        <end position="83"/>
    </location>
</feature>
<feature type="transmembrane region" description="Helical" evidence="2">
    <location>
        <begin position="582"/>
        <end position="606"/>
    </location>
</feature>
<sequence length="799" mass="76889">MPVVPAPGASRFRLLMVVAALGLLVPLGASALQGAAPAAAEEQPTATAAPAALATAEPIAPVAPTPTPSPSDPPAAPTPIVAPQITSPAAGTLQSGSFVIAGTAEPNSRVQVSASTRSDPLCATTASSDGAFTCSTGTLPSAPGVVLRVVQLVDGHDNASDTVTVDVLNAPTVASGSASGISTGYGTVRGTALAAATVTASASGAAGIFSCTVAADVSGAWACNLGDRIPSGTVQVRATQSTSWSRGPSAQSPAFALQIDSDAPAPPRVTSPTAGASAPASGTAFAGTGESGSLVTVFAGSFAACTAPVQNGVWGCEAGELATGTVAVSAIQQDPAGNVSAESAPVSVTFRAGSATPTPSATAPGGSTTTPGTGGGGAPGSGASGAGSGATGSGSAGTGTGTTGSDGSSGSGSTGGGSGLGDAPQTPGSGTSGASGGGTGGSPSGDGGTTGAPGGTGEDTSAPLSPLAADGTWAGATRFTTTLQPVFGTAAGSNWLIAAAIALGVLALIAAPARLMAGALSVAAHNRRGRRGTLLTGRNRPRDEFERAPQVSVNPRVLAAIALVASALIGMLSGPIESQPAYLRLLGAICIAFAVLNAVSVALPRVLGLRMLGLRSRIAFAPHYLAIAAVVMLASRAFAIEPALLFGLVLAIGPADGTSVRGRARFALLHLLSLVVLGGAAWAAATVLPAATTPASAFLTEVLNTIVLGSFGAAAVLVLPFGALAGRAVFAWSRTAWLAAALGCFTLLAAVLLPAAPSLAVPAASSGLGATWVLIVAVGFAAVSLSVWTWVRFIAPALR</sequence>
<dbReference type="AlphaFoldDB" id="A0A3E0W9Q8"/>
<feature type="chain" id="PRO_5017715498" description="Bacterial Ig-like domain-containing protein" evidence="3">
    <location>
        <begin position="32"/>
        <end position="799"/>
    </location>
</feature>
<feature type="compositionally biased region" description="Gly residues" evidence="1">
    <location>
        <begin position="372"/>
        <end position="420"/>
    </location>
</feature>
<feature type="transmembrane region" description="Helical" evidence="2">
    <location>
        <begin position="736"/>
        <end position="756"/>
    </location>
</feature>
<feature type="transmembrane region" description="Helical" evidence="2">
    <location>
        <begin position="667"/>
        <end position="690"/>
    </location>
</feature>
<dbReference type="GO" id="GO:0005975">
    <property type="term" value="P:carbohydrate metabolic process"/>
    <property type="evidence" value="ECO:0007669"/>
    <property type="project" value="UniProtKB-ARBA"/>
</dbReference>
<dbReference type="RefSeq" id="WP_116418957.1">
    <property type="nucleotide sequence ID" value="NZ_NBXC01000019.1"/>
</dbReference>
<feature type="transmembrane region" description="Helical" evidence="2">
    <location>
        <begin position="557"/>
        <end position="576"/>
    </location>
</feature>
<comment type="caution">
    <text evidence="4">The sequence shown here is derived from an EMBL/GenBank/DDBJ whole genome shotgun (WGS) entry which is preliminary data.</text>
</comment>
<reference evidence="4 5" key="1">
    <citation type="submission" date="2017-04" db="EMBL/GenBank/DDBJ databases">
        <title>Comparative genome analysis of Subtercola boreus.</title>
        <authorList>
            <person name="Cho Y.-J."/>
            <person name="Cho A."/>
            <person name="Kim O.-S."/>
            <person name="Lee J.-I."/>
        </authorList>
    </citation>
    <scope>NUCLEOTIDE SEQUENCE [LARGE SCALE GENOMIC DNA]</scope>
    <source>
        <strain evidence="4 5">P28004</strain>
    </source>
</reference>
<feature type="transmembrane region" description="Helical" evidence="2">
    <location>
        <begin position="768"/>
        <end position="791"/>
    </location>
</feature>
<proteinExistence type="predicted"/>
<feature type="transmembrane region" description="Helical" evidence="2">
    <location>
        <begin position="643"/>
        <end position="660"/>
    </location>
</feature>
<evidence type="ECO:0000313" key="4">
    <source>
        <dbReference type="EMBL" id="RFA26499.1"/>
    </source>
</evidence>
<dbReference type="InterPro" id="IPR013783">
    <property type="entry name" value="Ig-like_fold"/>
</dbReference>
<keyword evidence="2" id="KW-1133">Transmembrane helix</keyword>
<feature type="compositionally biased region" description="Gly residues" evidence="1">
    <location>
        <begin position="430"/>
        <end position="457"/>
    </location>
</feature>
<evidence type="ECO:0000256" key="3">
    <source>
        <dbReference type="SAM" id="SignalP"/>
    </source>
</evidence>
<evidence type="ECO:0000256" key="2">
    <source>
        <dbReference type="SAM" id="Phobius"/>
    </source>
</evidence>
<dbReference type="EMBL" id="NBXE01000024">
    <property type="protein sequence ID" value="RFA26499.1"/>
    <property type="molecule type" value="Genomic_DNA"/>
</dbReference>
<evidence type="ECO:0000313" key="5">
    <source>
        <dbReference type="Proteomes" id="UP000257080"/>
    </source>
</evidence>
<protein>
    <recommendedName>
        <fullName evidence="6">Bacterial Ig-like domain-containing protein</fullName>
    </recommendedName>
</protein>
<keyword evidence="2" id="KW-0812">Transmembrane</keyword>
<feature type="region of interest" description="Disordered" evidence="1">
    <location>
        <begin position="260"/>
        <end position="282"/>
    </location>
</feature>
<organism evidence="4 5">
    <name type="scientific">Subtercola boreus</name>
    <dbReference type="NCBI Taxonomy" id="120213"/>
    <lineage>
        <taxon>Bacteria</taxon>
        <taxon>Bacillati</taxon>
        <taxon>Actinomycetota</taxon>
        <taxon>Actinomycetes</taxon>
        <taxon>Micrococcales</taxon>
        <taxon>Microbacteriaceae</taxon>
        <taxon>Subtercola</taxon>
    </lineage>
</organism>
<keyword evidence="2" id="KW-0472">Membrane</keyword>
<evidence type="ECO:0000256" key="1">
    <source>
        <dbReference type="SAM" id="MobiDB-lite"/>
    </source>
</evidence>
<dbReference type="Proteomes" id="UP000257080">
    <property type="component" value="Unassembled WGS sequence"/>
</dbReference>